<reference evidence="1 2" key="1">
    <citation type="journal article" date="2012" name="J. Bacteriol.">
        <title>Genome Sequence of n-Alkane-Degrading Hydrocarboniphaga effusa Strain AP103T (ATCC BAA-332T).</title>
        <authorList>
            <person name="Chang H.K."/>
            <person name="Zylstra G.J."/>
            <person name="Chae J.C."/>
        </authorList>
    </citation>
    <scope>NUCLEOTIDE SEQUENCE [LARGE SCALE GENOMIC DNA]</scope>
    <source>
        <strain evidence="1 2">AP103</strain>
    </source>
</reference>
<dbReference type="EMBL" id="AKGD01000002">
    <property type="protein sequence ID" value="EIT68963.1"/>
    <property type="molecule type" value="Genomic_DNA"/>
</dbReference>
<gene>
    <name evidence="1" type="ORF">WQQ_25450</name>
</gene>
<organism evidence="1 2">
    <name type="scientific">Hydrocarboniphaga effusa AP103</name>
    <dbReference type="NCBI Taxonomy" id="1172194"/>
    <lineage>
        <taxon>Bacteria</taxon>
        <taxon>Pseudomonadati</taxon>
        <taxon>Pseudomonadota</taxon>
        <taxon>Gammaproteobacteria</taxon>
        <taxon>Nevskiales</taxon>
        <taxon>Nevskiaceae</taxon>
        <taxon>Hydrocarboniphaga</taxon>
    </lineage>
</organism>
<sequence>MVPGDEPGRCSGAYHHKRKPIDVSAAAVRLWQESLALSRKAGLTLAGREQARENSFLARTYR</sequence>
<accession>I8T5J2</accession>
<name>I8T5J2_9GAMM</name>
<dbReference type="STRING" id="1172194.WQQ_25450"/>
<dbReference type="AlphaFoldDB" id="I8T5J2"/>
<dbReference type="Proteomes" id="UP000003704">
    <property type="component" value="Unassembled WGS sequence"/>
</dbReference>
<comment type="caution">
    <text evidence="1">The sequence shown here is derived from an EMBL/GenBank/DDBJ whole genome shotgun (WGS) entry which is preliminary data.</text>
</comment>
<evidence type="ECO:0000313" key="2">
    <source>
        <dbReference type="Proteomes" id="UP000003704"/>
    </source>
</evidence>
<proteinExistence type="predicted"/>
<evidence type="ECO:0000313" key="1">
    <source>
        <dbReference type="EMBL" id="EIT68963.1"/>
    </source>
</evidence>
<keyword evidence="2" id="KW-1185">Reference proteome</keyword>
<protein>
    <submittedName>
        <fullName evidence="1">Uncharacterized protein</fullName>
    </submittedName>
</protein>